<dbReference type="EMBL" id="HBEN01004547">
    <property type="protein sequence ID" value="CAD8435632.1"/>
    <property type="molecule type" value="Transcribed_RNA"/>
</dbReference>
<evidence type="ECO:0000313" key="1">
    <source>
        <dbReference type="EMBL" id="CAD8435632.1"/>
    </source>
</evidence>
<proteinExistence type="predicted"/>
<sequence>MSFTISAFAVRPMASGLHHPETRRAERFPKIPTGAPRSVRVCGKKSGEIHDELKEKFTTGGGGYKGFCDYEEIKAAIKECDGLDGARLEACYAEFGCDVDKVTEHYAKAAGIEKRKSA</sequence>
<dbReference type="AlphaFoldDB" id="A0A7S0GRD6"/>
<organism evidence="1">
    <name type="scientific">Micromonas pusilla</name>
    <name type="common">Picoplanktonic green alga</name>
    <name type="synonym">Chromulina pusilla</name>
    <dbReference type="NCBI Taxonomy" id="38833"/>
    <lineage>
        <taxon>Eukaryota</taxon>
        <taxon>Viridiplantae</taxon>
        <taxon>Chlorophyta</taxon>
        <taxon>Mamiellophyceae</taxon>
        <taxon>Mamiellales</taxon>
        <taxon>Mamiellaceae</taxon>
        <taxon>Micromonas</taxon>
    </lineage>
</organism>
<accession>A0A7S0GRD6</accession>
<reference evidence="1" key="1">
    <citation type="submission" date="2021-01" db="EMBL/GenBank/DDBJ databases">
        <authorList>
            <person name="Corre E."/>
            <person name="Pelletier E."/>
            <person name="Niang G."/>
            <person name="Scheremetjew M."/>
            <person name="Finn R."/>
            <person name="Kale V."/>
            <person name="Holt S."/>
            <person name="Cochrane G."/>
            <person name="Meng A."/>
            <person name="Brown T."/>
            <person name="Cohen L."/>
        </authorList>
    </citation>
    <scope>NUCLEOTIDE SEQUENCE</scope>
    <source>
        <strain evidence="1">CCAC1681</strain>
    </source>
</reference>
<name>A0A7S0GRD6_MICPS</name>
<gene>
    <name evidence="1" type="ORF">MSP1401_LOCUS3690</name>
</gene>
<protein>
    <submittedName>
        <fullName evidence="1">Uncharacterized protein</fullName>
    </submittedName>
</protein>